<evidence type="ECO:0000259" key="1">
    <source>
        <dbReference type="Pfam" id="PF20057"/>
    </source>
</evidence>
<dbReference type="EMBL" id="SPKJ01000036">
    <property type="protein sequence ID" value="MYZ48369.1"/>
    <property type="molecule type" value="Genomic_DNA"/>
</dbReference>
<gene>
    <name evidence="2" type="ORF">E4O86_11690</name>
</gene>
<sequence>MKGSAKAEAKLREALALFAARPDRLIERTADGGIELARADRPGVLRLSGALVRSLLARGVLAAERDGRLRPQPEAASLLARMTPGPDPYRAQHATLVAAGGENGGDRPPILRNADESPVATLAQKRAGRPPYLGSAAVAAAERLRADFERAQLQPRMTASWSATVTSGRRTGGRGGTADLTDASLAARIRVDEAVAAVGPEFAGVLLDICCFLKGLETVEREREWPARSAKLVLKLALSALSRHYGLCEAAEGPQRSKGVRHWGAADYRPTIA</sequence>
<evidence type="ECO:0000313" key="2">
    <source>
        <dbReference type="EMBL" id="MYZ48369.1"/>
    </source>
</evidence>
<dbReference type="Proteomes" id="UP000773614">
    <property type="component" value="Unassembled WGS sequence"/>
</dbReference>
<dbReference type="AlphaFoldDB" id="A0A964T4U0"/>
<reference evidence="2" key="1">
    <citation type="submission" date="2019-03" db="EMBL/GenBank/DDBJ databases">
        <title>Afifella sp. nov., isolated from activated sludge.</title>
        <authorList>
            <person name="Li Q."/>
            <person name="Liu Y."/>
        </authorList>
    </citation>
    <scope>NUCLEOTIDE SEQUENCE</scope>
    <source>
        <strain evidence="2">L72</strain>
    </source>
</reference>
<comment type="caution">
    <text evidence="2">The sequence shown here is derived from an EMBL/GenBank/DDBJ whole genome shotgun (WGS) entry which is preliminary data.</text>
</comment>
<organism evidence="2 3">
    <name type="scientific">Propylenella binzhouense</name>
    <dbReference type="NCBI Taxonomy" id="2555902"/>
    <lineage>
        <taxon>Bacteria</taxon>
        <taxon>Pseudomonadati</taxon>
        <taxon>Pseudomonadota</taxon>
        <taxon>Alphaproteobacteria</taxon>
        <taxon>Hyphomicrobiales</taxon>
        <taxon>Propylenellaceae</taxon>
        <taxon>Propylenella</taxon>
    </lineage>
</organism>
<feature type="domain" description="DUF6456" evidence="1">
    <location>
        <begin position="113"/>
        <end position="246"/>
    </location>
</feature>
<dbReference type="InterPro" id="IPR045599">
    <property type="entry name" value="DUF6456"/>
</dbReference>
<dbReference type="OrthoDB" id="7476630at2"/>
<evidence type="ECO:0000313" key="3">
    <source>
        <dbReference type="Proteomes" id="UP000773614"/>
    </source>
</evidence>
<accession>A0A964T4U0</accession>
<keyword evidence="3" id="KW-1185">Reference proteome</keyword>
<protein>
    <recommendedName>
        <fullName evidence="1">DUF6456 domain-containing protein</fullName>
    </recommendedName>
</protein>
<dbReference type="RefSeq" id="WP_161140719.1">
    <property type="nucleotide sequence ID" value="NZ_SPKJ01000036.1"/>
</dbReference>
<dbReference type="Pfam" id="PF20057">
    <property type="entry name" value="DUF6456"/>
    <property type="match status" value="1"/>
</dbReference>
<proteinExistence type="predicted"/>
<name>A0A964T4U0_9HYPH</name>